<dbReference type="FunFam" id="3.40.50.2020:FF:000014">
    <property type="entry name" value="Ribose-phosphate pyrophosphokinase 1"/>
    <property type="match status" value="1"/>
</dbReference>
<dbReference type="GO" id="GO:0005737">
    <property type="term" value="C:cytoplasm"/>
    <property type="evidence" value="ECO:0007669"/>
    <property type="project" value="TreeGrafter"/>
</dbReference>
<dbReference type="NCBIfam" id="TIGR01251">
    <property type="entry name" value="ribP_PPkin"/>
    <property type="match status" value="1"/>
</dbReference>
<dbReference type="InterPro" id="IPR029057">
    <property type="entry name" value="PRTase-like"/>
</dbReference>
<dbReference type="PANTHER" id="PTHR10210:SF53">
    <property type="entry name" value="GH23275P"/>
    <property type="match status" value="1"/>
</dbReference>
<dbReference type="Pfam" id="PF13793">
    <property type="entry name" value="Pribosyltran_N"/>
    <property type="match status" value="1"/>
</dbReference>
<dbReference type="SUPFAM" id="SSF53271">
    <property type="entry name" value="PRTase-like"/>
    <property type="match status" value="2"/>
</dbReference>
<dbReference type="GO" id="GO:0006164">
    <property type="term" value="P:purine nucleotide biosynthetic process"/>
    <property type="evidence" value="ECO:0007669"/>
    <property type="project" value="TreeGrafter"/>
</dbReference>
<dbReference type="Pfam" id="PF14572">
    <property type="entry name" value="Pribosyl_synth"/>
    <property type="match status" value="1"/>
</dbReference>
<dbReference type="OrthoDB" id="413572at2759"/>
<dbReference type="EnsemblMetazoa" id="CLYHEMT021189.1">
    <property type="protein sequence ID" value="CLYHEMP021189.1"/>
    <property type="gene ID" value="CLYHEMG021189"/>
</dbReference>
<keyword evidence="2" id="KW-0545">Nucleotide biosynthesis</keyword>
<dbReference type="GO" id="GO:0006015">
    <property type="term" value="P:5-phosphoribose 1-diphosphate biosynthetic process"/>
    <property type="evidence" value="ECO:0007669"/>
    <property type="project" value="TreeGrafter"/>
</dbReference>
<dbReference type="GO" id="GO:0002189">
    <property type="term" value="C:ribose phosphate diphosphokinase complex"/>
    <property type="evidence" value="ECO:0007669"/>
    <property type="project" value="TreeGrafter"/>
</dbReference>
<dbReference type="RefSeq" id="XP_066933142.1">
    <property type="nucleotide sequence ID" value="XM_067077041.1"/>
</dbReference>
<proteinExistence type="inferred from homology"/>
<evidence type="ECO:0000259" key="3">
    <source>
        <dbReference type="Pfam" id="PF13793"/>
    </source>
</evidence>
<dbReference type="GeneID" id="136820804"/>
<dbReference type="PANTHER" id="PTHR10210">
    <property type="entry name" value="RIBOSE-PHOSPHATE DIPHOSPHOKINASE FAMILY MEMBER"/>
    <property type="match status" value="1"/>
</dbReference>
<evidence type="ECO:0000256" key="2">
    <source>
        <dbReference type="ARBA" id="ARBA00022727"/>
    </source>
</evidence>
<dbReference type="GO" id="GO:0005524">
    <property type="term" value="F:ATP binding"/>
    <property type="evidence" value="ECO:0007669"/>
    <property type="project" value="TreeGrafter"/>
</dbReference>
<name>A0A7M5XCJ3_9CNID</name>
<dbReference type="Proteomes" id="UP000594262">
    <property type="component" value="Unplaced"/>
</dbReference>
<dbReference type="InterPro" id="IPR005946">
    <property type="entry name" value="Rib-P_diPkinase"/>
</dbReference>
<dbReference type="AlphaFoldDB" id="A0A7M5XCJ3"/>
<dbReference type="CDD" id="cd06223">
    <property type="entry name" value="PRTases_typeI"/>
    <property type="match status" value="1"/>
</dbReference>
<reference evidence="4" key="1">
    <citation type="submission" date="2021-01" db="UniProtKB">
        <authorList>
            <consortium name="EnsemblMetazoa"/>
        </authorList>
    </citation>
    <scope>IDENTIFICATION</scope>
</reference>
<protein>
    <recommendedName>
        <fullName evidence="3">Ribose-phosphate pyrophosphokinase N-terminal domain-containing protein</fullName>
    </recommendedName>
</protein>
<dbReference type="SMART" id="SM01400">
    <property type="entry name" value="Pribosyltran_N"/>
    <property type="match status" value="1"/>
</dbReference>
<accession>A0A7M5XCJ3</accession>
<sequence length="361" mass="39835">MGESNIVIFSPKGSDLPLAASIASRLGVTLGEMTCGNFANKETEMTISTSVRNRDAYILQVMKDDPNDCIMELLMVCYALKTSCCRKVIGVVPYLPYSKQSKMRNRGSIPAKLMADLLCRAGLDHMLTMDLHSKEVQGFYDCPVDNLRASPFLIQYIQDRIPGYKDAVIVARHPGSAARANAFAERLQLNIAVLHGEHNQEDSEICDGRHSPPPARRSVRQRGFSECANNEMLVSLGLPTKVKKPLSIVGDVNERVCIIVEDIIDDATMLVQSAKILRNEGATSIYVVATHGLFAGDACKIIMESCIDEIIVTNTVPVEEKMKQCPKIKSVDISALLSEAVRRIHNGESMSYLFRNISLED</sequence>
<dbReference type="GO" id="GO:0004749">
    <property type="term" value="F:ribose phosphate diphosphokinase activity"/>
    <property type="evidence" value="ECO:0007669"/>
    <property type="project" value="TreeGrafter"/>
</dbReference>
<keyword evidence="5" id="KW-1185">Reference proteome</keyword>
<dbReference type="InterPro" id="IPR000836">
    <property type="entry name" value="PRTase_dom"/>
</dbReference>
<evidence type="ECO:0000256" key="1">
    <source>
        <dbReference type="ARBA" id="ARBA00006478"/>
    </source>
</evidence>
<evidence type="ECO:0000313" key="4">
    <source>
        <dbReference type="EnsemblMetazoa" id="CLYHEMP021189.1"/>
    </source>
</evidence>
<dbReference type="InterPro" id="IPR029099">
    <property type="entry name" value="Pribosyltran_N"/>
</dbReference>
<dbReference type="Gene3D" id="3.40.50.2020">
    <property type="match status" value="2"/>
</dbReference>
<dbReference type="GO" id="GO:0000287">
    <property type="term" value="F:magnesium ion binding"/>
    <property type="evidence" value="ECO:0007669"/>
    <property type="project" value="InterPro"/>
</dbReference>
<comment type="similarity">
    <text evidence="1">Belongs to the ribose-phosphate pyrophosphokinase family.</text>
</comment>
<feature type="domain" description="Ribose-phosphate pyrophosphokinase N-terminal" evidence="3">
    <location>
        <begin position="14"/>
        <end position="122"/>
    </location>
</feature>
<evidence type="ECO:0000313" key="5">
    <source>
        <dbReference type="Proteomes" id="UP000594262"/>
    </source>
</evidence>
<organism evidence="4 5">
    <name type="scientific">Clytia hemisphaerica</name>
    <dbReference type="NCBI Taxonomy" id="252671"/>
    <lineage>
        <taxon>Eukaryota</taxon>
        <taxon>Metazoa</taxon>
        <taxon>Cnidaria</taxon>
        <taxon>Hydrozoa</taxon>
        <taxon>Hydroidolina</taxon>
        <taxon>Leptothecata</taxon>
        <taxon>Obeliida</taxon>
        <taxon>Clytiidae</taxon>
        <taxon>Clytia</taxon>
    </lineage>
</organism>